<sequence length="39" mass="4635">MKVVKAVFLTNRIRFNIRYGFIVFKPILNPISIFTKVYS</sequence>
<evidence type="ECO:0000313" key="1">
    <source>
        <dbReference type="EMBL" id="EKS01829.1"/>
    </source>
</evidence>
<dbReference type="AlphaFoldDB" id="A0AA87MSX5"/>
<gene>
    <name evidence="1" type="ORF">LEP1GSC125_3940</name>
</gene>
<name>A0AA87MSX5_9LEPT</name>
<dbReference type="Proteomes" id="UP000001343">
    <property type="component" value="Unassembled WGS sequence"/>
</dbReference>
<reference evidence="1 2" key="1">
    <citation type="journal article" date="2014" name="Int. J. Syst. Evol. Microbiol.">
        <title>Leptospira mayottensis sp. nov., a pathogenic species of the genus Leptospira isolated from humans.</title>
        <authorList>
            <person name="Bourhy P."/>
            <person name="Collet L."/>
            <person name="Brisse S."/>
            <person name="Picardeau M."/>
        </authorList>
    </citation>
    <scope>NUCLEOTIDE SEQUENCE [LARGE SCALE GENOMIC DNA]</scope>
    <source>
        <strain evidence="1 2">200901122</strain>
    </source>
</reference>
<organism evidence="1 2">
    <name type="scientific">Leptospira mayottensis 200901122</name>
    <dbReference type="NCBI Taxonomy" id="1193010"/>
    <lineage>
        <taxon>Bacteria</taxon>
        <taxon>Pseudomonadati</taxon>
        <taxon>Spirochaetota</taxon>
        <taxon>Spirochaetia</taxon>
        <taxon>Leptospirales</taxon>
        <taxon>Leptospiraceae</taxon>
        <taxon>Leptospira</taxon>
    </lineage>
</organism>
<comment type="caution">
    <text evidence="1">The sequence shown here is derived from an EMBL/GenBank/DDBJ whole genome shotgun (WGS) entry which is preliminary data.</text>
</comment>
<dbReference type="EMBL" id="AKWM02000007">
    <property type="protein sequence ID" value="EKS01829.1"/>
    <property type="molecule type" value="Genomic_DNA"/>
</dbReference>
<accession>A0AA87MSX5</accession>
<proteinExistence type="predicted"/>
<protein>
    <submittedName>
        <fullName evidence="1">Uncharacterized protein</fullName>
    </submittedName>
</protein>
<evidence type="ECO:0000313" key="2">
    <source>
        <dbReference type="Proteomes" id="UP000001343"/>
    </source>
</evidence>